<feature type="compositionally biased region" description="Low complexity" evidence="10">
    <location>
        <begin position="354"/>
        <end position="410"/>
    </location>
</feature>
<keyword evidence="13" id="KW-1185">Reference proteome</keyword>
<dbReference type="Gene3D" id="3.40.710.10">
    <property type="entry name" value="DD-peptidase/beta-lactamase superfamily"/>
    <property type="match status" value="1"/>
</dbReference>
<dbReference type="OrthoDB" id="9795979at2"/>
<keyword evidence="5" id="KW-0573">Peptidoglycan synthesis</keyword>
<keyword evidence="2" id="KW-0732">Signal</keyword>
<keyword evidence="12" id="KW-0121">Carboxypeptidase</keyword>
<feature type="active site" description="Proton acceptor" evidence="7">
    <location>
        <position position="69"/>
    </location>
</feature>
<evidence type="ECO:0000313" key="12">
    <source>
        <dbReference type="EMBL" id="QEM83592.1"/>
    </source>
</evidence>
<dbReference type="SUPFAM" id="SSF56601">
    <property type="entry name" value="beta-lactamase/transpeptidase-like"/>
    <property type="match status" value="1"/>
</dbReference>
<feature type="domain" description="SPOR" evidence="11">
    <location>
        <begin position="459"/>
        <end position="540"/>
    </location>
</feature>
<evidence type="ECO:0000256" key="5">
    <source>
        <dbReference type="ARBA" id="ARBA00022984"/>
    </source>
</evidence>
<dbReference type="GO" id="GO:0006508">
    <property type="term" value="P:proteolysis"/>
    <property type="evidence" value="ECO:0007669"/>
    <property type="project" value="InterPro"/>
</dbReference>
<dbReference type="PRINTS" id="PR00725">
    <property type="entry name" value="DADACBPTASE1"/>
</dbReference>
<proteinExistence type="inferred from homology"/>
<dbReference type="GO" id="GO:0008360">
    <property type="term" value="P:regulation of cell shape"/>
    <property type="evidence" value="ECO:0007669"/>
    <property type="project" value="UniProtKB-KW"/>
</dbReference>
<dbReference type="PANTHER" id="PTHR21581">
    <property type="entry name" value="D-ALANYL-D-ALANINE CARBOXYPEPTIDASE"/>
    <property type="match status" value="1"/>
</dbReference>
<dbReference type="GO" id="GO:0009252">
    <property type="term" value="P:peptidoglycan biosynthetic process"/>
    <property type="evidence" value="ECO:0007669"/>
    <property type="project" value="UniProtKB-KW"/>
</dbReference>
<dbReference type="PANTHER" id="PTHR21581:SF6">
    <property type="entry name" value="TRAFFICKING PROTEIN PARTICLE COMPLEX SUBUNIT 12"/>
    <property type="match status" value="1"/>
</dbReference>
<dbReference type="Pfam" id="PF05036">
    <property type="entry name" value="SPOR"/>
    <property type="match status" value="1"/>
</dbReference>
<dbReference type="InterPro" id="IPR001967">
    <property type="entry name" value="Peptidase_S11_N"/>
</dbReference>
<evidence type="ECO:0000256" key="3">
    <source>
        <dbReference type="ARBA" id="ARBA00022801"/>
    </source>
</evidence>
<evidence type="ECO:0000256" key="6">
    <source>
        <dbReference type="ARBA" id="ARBA00023316"/>
    </source>
</evidence>
<evidence type="ECO:0000256" key="2">
    <source>
        <dbReference type="ARBA" id="ARBA00022729"/>
    </source>
</evidence>
<name>A0A5C1NIQ2_9GAMM</name>
<keyword evidence="12" id="KW-0645">Protease</keyword>
<keyword evidence="4" id="KW-0133">Cell shape</keyword>
<feature type="compositionally biased region" description="Low complexity" evidence="10">
    <location>
        <begin position="328"/>
        <end position="341"/>
    </location>
</feature>
<feature type="compositionally biased region" description="Low complexity" evidence="10">
    <location>
        <begin position="443"/>
        <end position="462"/>
    </location>
</feature>
<feature type="region of interest" description="Disordered" evidence="10">
    <location>
        <begin position="443"/>
        <end position="464"/>
    </location>
</feature>
<dbReference type="Proteomes" id="UP000324285">
    <property type="component" value="Chromosome"/>
</dbReference>
<protein>
    <submittedName>
        <fullName evidence="12">D-alanyl-D-alanine carboxypeptidase</fullName>
    </submittedName>
</protein>
<feature type="binding site" evidence="8">
    <location>
        <position position="228"/>
    </location>
    <ligand>
        <name>substrate</name>
    </ligand>
</feature>
<dbReference type="InterPro" id="IPR012338">
    <property type="entry name" value="Beta-lactam/transpept-like"/>
</dbReference>
<dbReference type="EMBL" id="CP038437">
    <property type="protein sequence ID" value="QEM83592.1"/>
    <property type="molecule type" value="Genomic_DNA"/>
</dbReference>
<dbReference type="InterPro" id="IPR036680">
    <property type="entry name" value="SPOR-like_sf"/>
</dbReference>
<evidence type="ECO:0000256" key="9">
    <source>
        <dbReference type="RuleBase" id="RU004016"/>
    </source>
</evidence>
<comment type="similarity">
    <text evidence="1 9">Belongs to the peptidase S11 family.</text>
</comment>
<dbReference type="InterPro" id="IPR007730">
    <property type="entry name" value="SPOR-like_dom"/>
</dbReference>
<sequence length="542" mass="56913">MIMVSARSTGWRSATSLILALVASLVLSLASGTVWANPRYAGIVVDAETNEILYAENADEPRYPASLTKMMTLYMLFEALESGSKTMTTPLAVSSHAASMPATKLWLKSGQSIPVEKAIEAMVVRSANDVAVVVGESLGGTESQFASMMTRKAQELGMRNTTFRNASGLPDDGQRTTARDMAILSMHLIRDFPQYYHYFALTEFTWKGTRHTGHNRLLKNYPGTDGLKTGFIRASGFNVATSSVHSGKRMVAVVMGGYTAASRDEQMMSVLDRGFMRASLLNGRGFLADTNFSGGELMESSHGFQPATPSRQIQVASVSSTAPATSAYSAAATTRAPANTAVQPSRVERVVQPATSTSSYASTTPSYSSSASYASASGSSSTYGSSARYSSSSASSTSSVGGSSGSSAASDPLRQLIDRPSVASTSPPASTYSTPTAGRSVAVASAAPATTQSQPSVQSQGQGDWGVQVGAFSNADHARVQASEAAEKISSQMANARVSVARADSTGVYRARVVDLQENQARSACQSLQQQGMDCMVVQASL</sequence>
<accession>A0A5C1NIQ2</accession>
<evidence type="ECO:0000256" key="8">
    <source>
        <dbReference type="PIRSR" id="PIRSR618044-2"/>
    </source>
</evidence>
<dbReference type="GO" id="GO:0042834">
    <property type="term" value="F:peptidoglycan binding"/>
    <property type="evidence" value="ECO:0007669"/>
    <property type="project" value="InterPro"/>
</dbReference>
<dbReference type="Pfam" id="PF00768">
    <property type="entry name" value="Peptidase_S11"/>
    <property type="match status" value="1"/>
</dbReference>
<gene>
    <name evidence="12" type="ORF">E4T21_20015</name>
</gene>
<keyword evidence="6" id="KW-0961">Cell wall biogenesis/degradation</keyword>
<keyword evidence="3" id="KW-0378">Hydrolase</keyword>
<feature type="region of interest" description="Disordered" evidence="10">
    <location>
        <begin position="328"/>
        <end position="411"/>
    </location>
</feature>
<dbReference type="GO" id="GO:0009002">
    <property type="term" value="F:serine-type D-Ala-D-Ala carboxypeptidase activity"/>
    <property type="evidence" value="ECO:0007669"/>
    <property type="project" value="InterPro"/>
</dbReference>
<dbReference type="PROSITE" id="PS51724">
    <property type="entry name" value="SPOR"/>
    <property type="match status" value="1"/>
</dbReference>
<dbReference type="RefSeq" id="WP_149286714.1">
    <property type="nucleotide sequence ID" value="NZ_CP038437.2"/>
</dbReference>
<dbReference type="GO" id="GO:0071555">
    <property type="term" value="P:cell wall organization"/>
    <property type="evidence" value="ECO:0007669"/>
    <property type="project" value="UniProtKB-KW"/>
</dbReference>
<evidence type="ECO:0000313" key="13">
    <source>
        <dbReference type="Proteomes" id="UP000324285"/>
    </source>
</evidence>
<dbReference type="Gene3D" id="3.30.70.1070">
    <property type="entry name" value="Sporulation related repeat"/>
    <property type="match status" value="1"/>
</dbReference>
<feature type="active site" description="Acyl-ester intermediate" evidence="7">
    <location>
        <position position="66"/>
    </location>
</feature>
<dbReference type="InterPro" id="IPR018044">
    <property type="entry name" value="Peptidase_S11"/>
</dbReference>
<dbReference type="AlphaFoldDB" id="A0A5C1NIQ2"/>
<reference evidence="12" key="1">
    <citation type="submission" date="2021-02" db="EMBL/GenBank/DDBJ databases">
        <title>Strain Y2R2, a novel species of the genus Halomonas.</title>
        <authorList>
            <person name="Huang H."/>
        </authorList>
    </citation>
    <scope>NUCLEOTIDE SEQUENCE</scope>
    <source>
        <strain evidence="12">Y2R2</strain>
    </source>
</reference>
<feature type="active site" evidence="7">
    <location>
        <position position="126"/>
    </location>
</feature>
<organism evidence="12 13">
    <name type="scientific">Halomonas binhaiensis</name>
    <dbReference type="NCBI Taxonomy" id="2562282"/>
    <lineage>
        <taxon>Bacteria</taxon>
        <taxon>Pseudomonadati</taxon>
        <taxon>Pseudomonadota</taxon>
        <taxon>Gammaproteobacteria</taxon>
        <taxon>Oceanospirillales</taxon>
        <taxon>Halomonadaceae</taxon>
        <taxon>Halomonas</taxon>
    </lineage>
</organism>
<evidence type="ECO:0000256" key="7">
    <source>
        <dbReference type="PIRSR" id="PIRSR618044-1"/>
    </source>
</evidence>
<dbReference type="KEGG" id="hbh:E4T21_20015"/>
<evidence type="ECO:0000256" key="10">
    <source>
        <dbReference type="SAM" id="MobiDB-lite"/>
    </source>
</evidence>
<evidence type="ECO:0000256" key="4">
    <source>
        <dbReference type="ARBA" id="ARBA00022960"/>
    </source>
</evidence>
<evidence type="ECO:0000256" key="1">
    <source>
        <dbReference type="ARBA" id="ARBA00007164"/>
    </source>
</evidence>
<evidence type="ECO:0000259" key="11">
    <source>
        <dbReference type="PROSITE" id="PS51724"/>
    </source>
</evidence>
<dbReference type="SUPFAM" id="SSF110997">
    <property type="entry name" value="Sporulation related repeat"/>
    <property type="match status" value="1"/>
</dbReference>